<dbReference type="InterPro" id="IPR001650">
    <property type="entry name" value="Helicase_C-like"/>
</dbReference>
<evidence type="ECO:0000259" key="10">
    <source>
        <dbReference type="PROSITE" id="PS51196"/>
    </source>
</evidence>
<keyword evidence="7" id="KW-0811">Translocation</keyword>
<dbReference type="Gene3D" id="3.90.1440.10">
    <property type="entry name" value="SecA, preprotein cross-linking domain"/>
    <property type="match status" value="1"/>
</dbReference>
<dbReference type="Pfam" id="PF21090">
    <property type="entry name" value="P-loop_SecA"/>
    <property type="match status" value="1"/>
</dbReference>
<dbReference type="Gene3D" id="1.25.40.10">
    <property type="entry name" value="Tetratricopeptide repeat domain"/>
    <property type="match status" value="1"/>
</dbReference>
<evidence type="ECO:0000256" key="4">
    <source>
        <dbReference type="ARBA" id="ARBA00022840"/>
    </source>
</evidence>
<dbReference type="PROSITE" id="PS51196">
    <property type="entry name" value="SECA_MOTOR_DEAD"/>
    <property type="match status" value="1"/>
</dbReference>
<keyword evidence="5" id="KW-0653">Protein transport</keyword>
<keyword evidence="6" id="KW-1278">Translocase</keyword>
<evidence type="ECO:0000256" key="7">
    <source>
        <dbReference type="ARBA" id="ARBA00023010"/>
    </source>
</evidence>
<dbReference type="SUPFAM" id="SSF48452">
    <property type="entry name" value="TPR-like"/>
    <property type="match status" value="1"/>
</dbReference>
<evidence type="ECO:0000256" key="3">
    <source>
        <dbReference type="ARBA" id="ARBA00022741"/>
    </source>
</evidence>
<dbReference type="GO" id="GO:0016020">
    <property type="term" value="C:membrane"/>
    <property type="evidence" value="ECO:0007669"/>
    <property type="project" value="InterPro"/>
</dbReference>
<dbReference type="GO" id="GO:0017038">
    <property type="term" value="P:protein import"/>
    <property type="evidence" value="ECO:0007669"/>
    <property type="project" value="InterPro"/>
</dbReference>
<protein>
    <submittedName>
        <fullName evidence="11">Uncharacterized protein</fullName>
    </submittedName>
</protein>
<dbReference type="InterPro" id="IPR044722">
    <property type="entry name" value="SecA_SF2_C"/>
</dbReference>
<dbReference type="GO" id="GO:0005524">
    <property type="term" value="F:ATP binding"/>
    <property type="evidence" value="ECO:0007669"/>
    <property type="project" value="UniProtKB-KW"/>
</dbReference>
<evidence type="ECO:0000256" key="8">
    <source>
        <dbReference type="ARBA" id="ARBA00023136"/>
    </source>
</evidence>
<keyword evidence="8" id="KW-0472">Membrane</keyword>
<dbReference type="PANTHER" id="PTHR30612:SF0">
    <property type="entry name" value="CHLOROPLAST PROTEIN-TRANSPORTING ATPASE"/>
    <property type="match status" value="1"/>
</dbReference>
<evidence type="ECO:0000256" key="1">
    <source>
        <dbReference type="ARBA" id="ARBA00022448"/>
    </source>
</evidence>
<feature type="domain" description="Helicase C-terminal" evidence="9">
    <location>
        <begin position="186"/>
        <end position="354"/>
    </location>
</feature>
<dbReference type="InterPro" id="IPR011990">
    <property type="entry name" value="TPR-like_helical_dom_sf"/>
</dbReference>
<evidence type="ECO:0000259" key="9">
    <source>
        <dbReference type="PROSITE" id="PS51194"/>
    </source>
</evidence>
<dbReference type="Gene3D" id="3.40.50.300">
    <property type="entry name" value="P-loop containing nucleotide triphosphate hydrolases"/>
    <property type="match status" value="2"/>
</dbReference>
<keyword evidence="4" id="KW-0067">ATP-binding</keyword>
<dbReference type="GO" id="GO:0006886">
    <property type="term" value="P:intracellular protein transport"/>
    <property type="evidence" value="ECO:0007669"/>
    <property type="project" value="InterPro"/>
</dbReference>
<name>A0A315VAR0_GAMAF</name>
<keyword evidence="3" id="KW-0547">Nucleotide-binding</keyword>
<dbReference type="GO" id="GO:0006605">
    <property type="term" value="P:protein targeting"/>
    <property type="evidence" value="ECO:0007669"/>
    <property type="project" value="InterPro"/>
</dbReference>
<organism evidence="11 12">
    <name type="scientific">Gambusia affinis</name>
    <name type="common">Western mosquitofish</name>
    <name type="synonym">Heterandria affinis</name>
    <dbReference type="NCBI Taxonomy" id="33528"/>
    <lineage>
        <taxon>Eukaryota</taxon>
        <taxon>Metazoa</taxon>
        <taxon>Chordata</taxon>
        <taxon>Craniata</taxon>
        <taxon>Vertebrata</taxon>
        <taxon>Euteleostomi</taxon>
        <taxon>Actinopterygii</taxon>
        <taxon>Neopterygii</taxon>
        <taxon>Teleostei</taxon>
        <taxon>Neoteleostei</taxon>
        <taxon>Acanthomorphata</taxon>
        <taxon>Ovalentaria</taxon>
        <taxon>Atherinomorphae</taxon>
        <taxon>Cyprinodontiformes</taxon>
        <taxon>Poeciliidae</taxon>
        <taxon>Poeciliinae</taxon>
        <taxon>Gambusia</taxon>
    </lineage>
</organism>
<dbReference type="InterPro" id="IPR036670">
    <property type="entry name" value="SecA_X-link_sf"/>
</dbReference>
<keyword evidence="1" id="KW-0813">Transport</keyword>
<dbReference type="Proteomes" id="UP000250572">
    <property type="component" value="Unassembled WGS sequence"/>
</dbReference>
<dbReference type="EMBL" id="NHOQ01002174">
    <property type="protein sequence ID" value="PWA19162.1"/>
    <property type="molecule type" value="Genomic_DNA"/>
</dbReference>
<feature type="non-terminal residue" evidence="11">
    <location>
        <position position="1"/>
    </location>
</feature>
<evidence type="ECO:0000256" key="5">
    <source>
        <dbReference type="ARBA" id="ARBA00022927"/>
    </source>
</evidence>
<evidence type="ECO:0000313" key="11">
    <source>
        <dbReference type="EMBL" id="PWA19162.1"/>
    </source>
</evidence>
<dbReference type="InterPro" id="IPR027417">
    <property type="entry name" value="P-loop_NTPase"/>
</dbReference>
<dbReference type="InterPro" id="IPR000185">
    <property type="entry name" value="SecA"/>
</dbReference>
<sequence>TSDFSKMDQLNPDTREFDWVAALFMTHRLFCPNGNKILLKLIKGLVRNIHWRPEDVWIENAFHAQSLEKDQEYVLESHGVVPVDFSSTGVVQNFMTWTDGLHQFLEMKHQMKLSDMTIITNYMSNIGLLQKYKSQIYGLSGTLGQQAEIETMKKICEGVTICQIPSFKRRKLFEVPGLIMKDEKEWMKKICDVVTEQTNSTNYRDGRAVLVICETIKQAKMIHTDLGRKVPKKILYINNNMDNTAIYETLQKGDVIIATNLAGRGTDLKISDSVKKAGGLFVLQTFLPKNARVEAQAFGRAGRQGSPGSGQLIVHVRQLPPILSENTHLGMMMAKNIRDYFAAEELSAYMKIHIPKIKKEERLFTVYLEKLNLLYKRANNNPLATDVSALNEFWGIWLLTKVSEKDSIEKLTELLKGDLDKALERLRQNQSPSSNLHHYTLHGKYLQKMGNLSESIDMYTRAIKQDHCWAAVAYYNRAFASLAQQNRKQKPGCLRQALEDLVHAFQSVELYCEQLQVTCNYVTQQTPDSGRKNDRFDKQAMARVRVLASFKANIIEALQKVDRAMNSGGFVKVDEKLFCFLVSLNDFLPSSIISVKAAWHSRDILKFYQLLSQPSFDTVNELESLYQIGLTHVYELDTLFSLGGFISKILNLKEPEM</sequence>
<dbReference type="SUPFAM" id="SSF52540">
    <property type="entry name" value="P-loop containing nucleoside triphosphate hydrolases"/>
    <property type="match status" value="1"/>
</dbReference>
<dbReference type="InterPro" id="IPR014018">
    <property type="entry name" value="SecA_motor_DEAD"/>
</dbReference>
<gene>
    <name evidence="11" type="ORF">CCH79_00019268</name>
</gene>
<dbReference type="PROSITE" id="PS51194">
    <property type="entry name" value="HELICASE_CTER"/>
    <property type="match status" value="1"/>
</dbReference>
<evidence type="ECO:0000313" key="12">
    <source>
        <dbReference type="Proteomes" id="UP000250572"/>
    </source>
</evidence>
<evidence type="ECO:0000256" key="2">
    <source>
        <dbReference type="ARBA" id="ARBA00022490"/>
    </source>
</evidence>
<comment type="caution">
    <text evidence="11">The sequence shown here is derived from an EMBL/GenBank/DDBJ whole genome shotgun (WGS) entry which is preliminary data.</text>
</comment>
<dbReference type="SUPFAM" id="SSF81767">
    <property type="entry name" value="Pre-protein crosslinking domain of SecA"/>
    <property type="match status" value="1"/>
</dbReference>
<accession>A0A315VAR0</accession>
<keyword evidence="2" id="KW-0963">Cytoplasm</keyword>
<feature type="domain" description="SecA family profile" evidence="10">
    <location>
        <begin position="1"/>
        <end position="344"/>
    </location>
</feature>
<keyword evidence="12" id="KW-1185">Reference proteome</keyword>
<proteinExistence type="predicted"/>
<reference evidence="11 12" key="1">
    <citation type="journal article" date="2018" name="G3 (Bethesda)">
        <title>A High-Quality Reference Genome for the Invasive Mosquitofish Gambusia affinis Using a Chicago Library.</title>
        <authorList>
            <person name="Hoffberg S.L."/>
            <person name="Troendle N.J."/>
            <person name="Glenn T.C."/>
            <person name="Mahmud O."/>
            <person name="Louha S."/>
            <person name="Chalopin D."/>
            <person name="Bennetzen J.L."/>
            <person name="Mauricio R."/>
        </authorList>
    </citation>
    <scope>NUCLEOTIDE SEQUENCE [LARGE SCALE GENOMIC DNA]</scope>
    <source>
        <strain evidence="11">NE01/NJP1002.9</strain>
        <tissue evidence="11">Muscle</tissue>
    </source>
</reference>
<evidence type="ECO:0000256" key="6">
    <source>
        <dbReference type="ARBA" id="ARBA00022967"/>
    </source>
</evidence>
<dbReference type="AlphaFoldDB" id="A0A315VAR0"/>
<dbReference type="PANTHER" id="PTHR30612">
    <property type="entry name" value="SECA INNER MEMBRANE COMPONENT OF SEC PROTEIN SECRETION SYSTEM"/>
    <property type="match status" value="1"/>
</dbReference>